<keyword evidence="10" id="KW-1185">Reference proteome</keyword>
<dbReference type="Proteomes" id="UP001186944">
    <property type="component" value="Unassembled WGS sequence"/>
</dbReference>
<comment type="caution">
    <text evidence="9">The sequence shown here is derived from an EMBL/GenBank/DDBJ whole genome shotgun (WGS) entry which is preliminary data.</text>
</comment>
<evidence type="ECO:0000256" key="6">
    <source>
        <dbReference type="ARBA" id="ARBA00022603"/>
    </source>
</evidence>
<keyword evidence="5" id="KW-0963">Cytoplasm</keyword>
<dbReference type="Gene3D" id="3.40.50.150">
    <property type="entry name" value="Vaccinia Virus protein VP39"/>
    <property type="match status" value="1"/>
</dbReference>
<evidence type="ECO:0000256" key="3">
    <source>
        <dbReference type="ARBA" id="ARBA00008145"/>
    </source>
</evidence>
<evidence type="ECO:0000256" key="4">
    <source>
        <dbReference type="ARBA" id="ARBA00011905"/>
    </source>
</evidence>
<protein>
    <recommendedName>
        <fullName evidence="4">thiopurine S-methyltransferase</fullName>
        <ecNumber evidence="4">2.1.1.67</ecNumber>
    </recommendedName>
</protein>
<evidence type="ECO:0000313" key="10">
    <source>
        <dbReference type="Proteomes" id="UP001186944"/>
    </source>
</evidence>
<dbReference type="EC" id="2.1.1.67" evidence="4"/>
<evidence type="ECO:0000256" key="5">
    <source>
        <dbReference type="ARBA" id="ARBA00022490"/>
    </source>
</evidence>
<evidence type="ECO:0000256" key="2">
    <source>
        <dbReference type="ARBA" id="ARBA00004496"/>
    </source>
</evidence>
<dbReference type="PANTHER" id="PTHR10259:SF11">
    <property type="entry name" value="THIOPURINE S-METHYLTRANSFERASE"/>
    <property type="match status" value="1"/>
</dbReference>
<keyword evidence="7" id="KW-0808">Transferase</keyword>
<name>A0AA89C060_PINIB</name>
<organism evidence="9 10">
    <name type="scientific">Pinctada imbricata</name>
    <name type="common">Atlantic pearl-oyster</name>
    <name type="synonym">Pinctada martensii</name>
    <dbReference type="NCBI Taxonomy" id="66713"/>
    <lineage>
        <taxon>Eukaryota</taxon>
        <taxon>Metazoa</taxon>
        <taxon>Spiralia</taxon>
        <taxon>Lophotrochozoa</taxon>
        <taxon>Mollusca</taxon>
        <taxon>Bivalvia</taxon>
        <taxon>Autobranchia</taxon>
        <taxon>Pteriomorphia</taxon>
        <taxon>Pterioida</taxon>
        <taxon>Pterioidea</taxon>
        <taxon>Pteriidae</taxon>
        <taxon>Pinctada</taxon>
    </lineage>
</organism>
<comment type="similarity">
    <text evidence="3">Belongs to the class I-like SAM-binding methyltransferase superfamily. TPMT family.</text>
</comment>
<comment type="catalytic activity">
    <reaction evidence="1">
        <text>S-adenosyl-L-methionine + a thiopurine = S-adenosyl-L-homocysteine + a thiopurine S-methylether.</text>
        <dbReference type="EC" id="2.1.1.67"/>
    </reaction>
</comment>
<evidence type="ECO:0000256" key="8">
    <source>
        <dbReference type="ARBA" id="ARBA00022691"/>
    </source>
</evidence>
<dbReference type="AlphaFoldDB" id="A0AA89C060"/>
<dbReference type="GO" id="GO:0005737">
    <property type="term" value="C:cytoplasm"/>
    <property type="evidence" value="ECO:0007669"/>
    <property type="project" value="UniProtKB-SubCell"/>
</dbReference>
<dbReference type="PANTHER" id="PTHR10259">
    <property type="entry name" value="THIOPURINE S-METHYLTRANSFERASE"/>
    <property type="match status" value="1"/>
</dbReference>
<dbReference type="FunFam" id="3.40.50.150:FF:000101">
    <property type="entry name" value="Thiopurine S-methyltransferase"/>
    <property type="match status" value="1"/>
</dbReference>
<sequence length="188" mass="21569">MNGYLQEEVLLKIFVPLCGKSVDMKWLYDQGHEIVGIEGAETAVQQFFDESKISFTTSSIKDGILKLYQSDDGRIRLYVGNYYNIDMTGENNFLFIWDRGSLEAIDKSDREKYVKLMTSLMSPGCRLLLEVADRDDDMGPPFCIDKEEITNLFGSCSSVEYLEKEDTSKETSAIFKKGFKLYSIEKHR</sequence>
<reference evidence="9" key="1">
    <citation type="submission" date="2019-08" db="EMBL/GenBank/DDBJ databases">
        <title>The improved chromosome-level genome for the pearl oyster Pinctada fucata martensii using PacBio sequencing and Hi-C.</title>
        <authorList>
            <person name="Zheng Z."/>
        </authorList>
    </citation>
    <scope>NUCLEOTIDE SEQUENCE</scope>
    <source>
        <strain evidence="9">ZZ-2019</strain>
        <tissue evidence="9">Adductor muscle</tissue>
    </source>
</reference>
<dbReference type="EMBL" id="VSWD01000005">
    <property type="protein sequence ID" value="KAK3103080.1"/>
    <property type="molecule type" value="Genomic_DNA"/>
</dbReference>
<dbReference type="PROSITE" id="PS51585">
    <property type="entry name" value="SAM_MT_TPMT"/>
    <property type="match status" value="1"/>
</dbReference>
<dbReference type="InterPro" id="IPR029063">
    <property type="entry name" value="SAM-dependent_MTases_sf"/>
</dbReference>
<evidence type="ECO:0000313" key="9">
    <source>
        <dbReference type="EMBL" id="KAK3103080.1"/>
    </source>
</evidence>
<comment type="subcellular location">
    <subcellularLocation>
        <location evidence="2">Cytoplasm</location>
    </subcellularLocation>
</comment>
<dbReference type="SUPFAM" id="SSF53335">
    <property type="entry name" value="S-adenosyl-L-methionine-dependent methyltransferases"/>
    <property type="match status" value="1"/>
</dbReference>
<dbReference type="GO" id="GO:0032259">
    <property type="term" value="P:methylation"/>
    <property type="evidence" value="ECO:0007669"/>
    <property type="project" value="UniProtKB-KW"/>
</dbReference>
<dbReference type="GO" id="GO:0008119">
    <property type="term" value="F:thiopurine S-methyltransferase activity"/>
    <property type="evidence" value="ECO:0007669"/>
    <property type="project" value="UniProtKB-EC"/>
</dbReference>
<dbReference type="InterPro" id="IPR008854">
    <property type="entry name" value="TPMT"/>
</dbReference>
<proteinExistence type="inferred from homology"/>
<dbReference type="Pfam" id="PF05724">
    <property type="entry name" value="TPMT"/>
    <property type="match status" value="1"/>
</dbReference>
<keyword evidence="8" id="KW-0949">S-adenosyl-L-methionine</keyword>
<keyword evidence="6" id="KW-0489">Methyltransferase</keyword>
<evidence type="ECO:0000256" key="1">
    <source>
        <dbReference type="ARBA" id="ARBA00000903"/>
    </source>
</evidence>
<accession>A0AA89C060</accession>
<gene>
    <name evidence="9" type="ORF">FSP39_016310</name>
</gene>
<evidence type="ECO:0000256" key="7">
    <source>
        <dbReference type="ARBA" id="ARBA00022679"/>
    </source>
</evidence>